<feature type="domain" description="Calponin-homology (CH)" evidence="3">
    <location>
        <begin position="133"/>
        <end position="239"/>
    </location>
</feature>
<dbReference type="KEGG" id="sre:PTSG_01737"/>
<dbReference type="PROSITE" id="PS50021">
    <property type="entry name" value="CH"/>
    <property type="match status" value="2"/>
</dbReference>
<dbReference type="InParanoid" id="F2TYT5"/>
<dbReference type="FunFam" id="1.10.418.10:FF:000001">
    <property type="entry name" value="Actinin alpha 1"/>
    <property type="match status" value="1"/>
</dbReference>
<organism evidence="5">
    <name type="scientific">Salpingoeca rosetta (strain ATCC 50818 / BSB-021)</name>
    <dbReference type="NCBI Taxonomy" id="946362"/>
    <lineage>
        <taxon>Eukaryota</taxon>
        <taxon>Choanoflagellata</taxon>
        <taxon>Craspedida</taxon>
        <taxon>Salpingoecidae</taxon>
        <taxon>Salpingoeca</taxon>
    </lineage>
</organism>
<dbReference type="GeneID" id="16078312"/>
<dbReference type="FunCoup" id="F2TYT5">
    <property type="interactions" value="732"/>
</dbReference>
<keyword evidence="5" id="KW-1185">Reference proteome</keyword>
<protein>
    <submittedName>
        <fullName evidence="4">Actinin</fullName>
    </submittedName>
</protein>
<dbReference type="InterPro" id="IPR002017">
    <property type="entry name" value="Spectrin_repeat"/>
</dbReference>
<dbReference type="Gene3D" id="1.20.58.60">
    <property type="match status" value="2"/>
</dbReference>
<dbReference type="GO" id="GO:0003779">
    <property type="term" value="F:actin binding"/>
    <property type="evidence" value="ECO:0007669"/>
    <property type="project" value="UniProtKB-KW"/>
</dbReference>
<gene>
    <name evidence="4" type="ORF">PTSG_01737</name>
</gene>
<dbReference type="PROSITE" id="PS00019">
    <property type="entry name" value="ACTININ_1"/>
    <property type="match status" value="1"/>
</dbReference>
<dbReference type="Pfam" id="PF00435">
    <property type="entry name" value="Spectrin"/>
    <property type="match status" value="1"/>
</dbReference>
<dbReference type="InterPro" id="IPR001715">
    <property type="entry name" value="CH_dom"/>
</dbReference>
<dbReference type="EMBL" id="GL832957">
    <property type="protein sequence ID" value="EGD78759.1"/>
    <property type="molecule type" value="Genomic_DNA"/>
</dbReference>
<dbReference type="SMART" id="SM00150">
    <property type="entry name" value="SPEC"/>
    <property type="match status" value="2"/>
</dbReference>
<dbReference type="RefSeq" id="XP_004997716.1">
    <property type="nucleotide sequence ID" value="XM_004997659.1"/>
</dbReference>
<dbReference type="SUPFAM" id="SSF46966">
    <property type="entry name" value="Spectrin repeat"/>
    <property type="match status" value="2"/>
</dbReference>
<feature type="domain" description="Calponin-homology (CH)" evidence="3">
    <location>
        <begin position="20"/>
        <end position="124"/>
    </location>
</feature>
<dbReference type="CDD" id="cd00176">
    <property type="entry name" value="SPEC"/>
    <property type="match status" value="1"/>
</dbReference>
<dbReference type="PROSITE" id="PS00020">
    <property type="entry name" value="ACTININ_2"/>
    <property type="match status" value="1"/>
</dbReference>
<evidence type="ECO:0000313" key="4">
    <source>
        <dbReference type="EMBL" id="EGD78759.1"/>
    </source>
</evidence>
<keyword evidence="2" id="KW-0009">Actin-binding</keyword>
<dbReference type="OMA" id="MEDLQVW"/>
<dbReference type="AlphaFoldDB" id="F2TYT5"/>
<dbReference type="Proteomes" id="UP000007799">
    <property type="component" value="Unassembled WGS sequence"/>
</dbReference>
<accession>F2TYT5</accession>
<dbReference type="FunFam" id="1.10.418.10:FF:000036">
    <property type="entry name" value="Actinin alpha 1"/>
    <property type="match status" value="1"/>
</dbReference>
<dbReference type="SUPFAM" id="SSF47576">
    <property type="entry name" value="Calponin-homology domain, CH-domain"/>
    <property type="match status" value="1"/>
</dbReference>
<dbReference type="InterPro" id="IPR036872">
    <property type="entry name" value="CH_dom_sf"/>
</dbReference>
<reference evidence="4" key="1">
    <citation type="submission" date="2009-08" db="EMBL/GenBank/DDBJ databases">
        <title>Annotation of Salpingoeca rosetta.</title>
        <authorList>
            <consortium name="The Broad Institute Genome Sequencing Platform"/>
            <person name="Russ C."/>
            <person name="Cuomo C."/>
            <person name="Burger G."/>
            <person name="Gray M.W."/>
            <person name="Holland P.W.H."/>
            <person name="King N."/>
            <person name="Lang F.B.F."/>
            <person name="Roger A.J."/>
            <person name="Ruiz-Trillo I."/>
            <person name="Young S.K."/>
            <person name="Zeng Q."/>
            <person name="Gargeya S."/>
            <person name="Alvarado L."/>
            <person name="Berlin A."/>
            <person name="Chapman S.B."/>
            <person name="Chen Z."/>
            <person name="Freedman E."/>
            <person name="Gellesch M."/>
            <person name="Goldberg J."/>
            <person name="Griggs A."/>
            <person name="Gujja S."/>
            <person name="Heilman E."/>
            <person name="Heiman D."/>
            <person name="Howarth C."/>
            <person name="Mehta T."/>
            <person name="Neiman D."/>
            <person name="Pearson M."/>
            <person name="Roberts A."/>
            <person name="Saif S."/>
            <person name="Shea T."/>
            <person name="Shenoy N."/>
            <person name="Sisk P."/>
            <person name="Stolte C."/>
            <person name="Sykes S."/>
            <person name="White J."/>
            <person name="Yandava C."/>
            <person name="Haas B."/>
            <person name="Nusbaum C."/>
            <person name="Birren B."/>
        </authorList>
    </citation>
    <scope>NUCLEOTIDE SEQUENCE [LARGE SCALE GENOMIC DNA]</scope>
    <source>
        <strain evidence="4">ATCC 50818</strain>
    </source>
</reference>
<dbReference type="CDD" id="cd21216">
    <property type="entry name" value="CH_ACTN_rpt2"/>
    <property type="match status" value="1"/>
</dbReference>
<name>F2TYT5_SALR5</name>
<evidence type="ECO:0000259" key="3">
    <source>
        <dbReference type="PROSITE" id="PS50021"/>
    </source>
</evidence>
<dbReference type="STRING" id="946362.F2TYT5"/>
<dbReference type="eggNOG" id="KOG0035">
    <property type="taxonomic scope" value="Eukaryota"/>
</dbReference>
<dbReference type="OrthoDB" id="10017054at2759"/>
<evidence type="ECO:0000256" key="2">
    <source>
        <dbReference type="ARBA" id="ARBA00023203"/>
    </source>
</evidence>
<dbReference type="InterPro" id="IPR001589">
    <property type="entry name" value="Actinin_actin-bd_CS"/>
</dbReference>
<dbReference type="CDD" id="cd21214">
    <property type="entry name" value="CH_ACTN_rpt1"/>
    <property type="match status" value="1"/>
</dbReference>
<dbReference type="InterPro" id="IPR018159">
    <property type="entry name" value="Spectrin/alpha-actinin"/>
</dbReference>
<evidence type="ECO:0000256" key="1">
    <source>
        <dbReference type="ARBA" id="ARBA00022737"/>
    </source>
</evidence>
<dbReference type="SMART" id="SM00033">
    <property type="entry name" value="CH"/>
    <property type="match status" value="2"/>
</dbReference>
<dbReference type="Pfam" id="PF00307">
    <property type="entry name" value="CH"/>
    <property type="match status" value="2"/>
</dbReference>
<dbReference type="PANTHER" id="PTHR11915">
    <property type="entry name" value="SPECTRIN/FILAMIN RELATED CYTOSKELETAL PROTEIN"/>
    <property type="match status" value="1"/>
</dbReference>
<evidence type="ECO:0000313" key="5">
    <source>
        <dbReference type="Proteomes" id="UP000007799"/>
    </source>
</evidence>
<dbReference type="Gene3D" id="1.10.418.10">
    <property type="entry name" value="Calponin-like domain"/>
    <property type="match status" value="2"/>
</dbReference>
<keyword evidence="1" id="KW-0677">Repeat</keyword>
<proteinExistence type="predicted"/>
<sequence length="540" mass="62050">MSTPPEREPEPSKLNDEWERQQQKTFTAWINSHLRKRNLEVKDVAKDLSDGRNLLALLEIISDEALPKPSRGTMRIHHVENVGKAMKFIQEKKVDVSSIGPEEVVDSNLKMILGLIWMLILRFEIQDISEDQLNAKDALLLWCQRKTEPYSNVEVQNFHMSWKDGLAFCALIHRHRPDLIDYDKLSKSNPRENLTTAFEVAEKELNIPKFLDVEDMVNCIKPDERSIMTYVAAYYKCFASFNQAEVAAKKIATVLETNREHERLIAEYETMATALLEWIQKTIAWLVERPAINDVQTCQDKLETLNNFRSSELPGKLEERAKLEEHYSTLQTKLRLSGRPPFVASESKEIADITAAWTEMEEADQSHLQWVIDELKRVRQAEAKAALFTSKAEAHEAWTSGKNAMLSADDYTGVNLATVSALMKKHEAFQSDLTAHEQRVHEIGTLANELDDLKYVNADAVNDRYATIYENWQHLVQLTQERQTKLSEAEANARHLDELYLQFARQAPPFSNFVELAKEKLTEPFVVETEEEAAHHCAFL</sequence>